<dbReference type="Proteomes" id="UP000319094">
    <property type="component" value="Unassembled WGS sequence"/>
</dbReference>
<keyword evidence="2" id="KW-1185">Reference proteome</keyword>
<accession>A0A542Y3F3</accession>
<dbReference type="OrthoDB" id="3781658at2"/>
<dbReference type="RefSeq" id="WP_141886026.1">
    <property type="nucleotide sequence ID" value="NZ_BAAAUY010000022.1"/>
</dbReference>
<dbReference type="STRING" id="55969.SD72_05705"/>
<comment type="caution">
    <text evidence="1">The sequence shown here is derived from an EMBL/GenBank/DDBJ whole genome shotgun (WGS) entry which is preliminary data.</text>
</comment>
<organism evidence="1 2">
    <name type="scientific">Leucobacter komagatae</name>
    <dbReference type="NCBI Taxonomy" id="55969"/>
    <lineage>
        <taxon>Bacteria</taxon>
        <taxon>Bacillati</taxon>
        <taxon>Actinomycetota</taxon>
        <taxon>Actinomycetes</taxon>
        <taxon>Micrococcales</taxon>
        <taxon>Microbacteriaceae</taxon>
        <taxon>Leucobacter</taxon>
    </lineage>
</organism>
<evidence type="ECO:0000313" key="2">
    <source>
        <dbReference type="Proteomes" id="UP000319094"/>
    </source>
</evidence>
<name>A0A542Y3F3_9MICO</name>
<reference evidence="1 2" key="1">
    <citation type="submission" date="2019-06" db="EMBL/GenBank/DDBJ databases">
        <title>Sequencing the genomes of 1000 actinobacteria strains.</title>
        <authorList>
            <person name="Klenk H.-P."/>
        </authorList>
    </citation>
    <scope>NUCLEOTIDE SEQUENCE [LARGE SCALE GENOMIC DNA]</scope>
    <source>
        <strain evidence="1 2">DSM 8803</strain>
    </source>
</reference>
<dbReference type="AlphaFoldDB" id="A0A542Y3F3"/>
<evidence type="ECO:0000313" key="1">
    <source>
        <dbReference type="EMBL" id="TQL42588.1"/>
    </source>
</evidence>
<dbReference type="EMBL" id="VFON01000001">
    <property type="protein sequence ID" value="TQL42588.1"/>
    <property type="molecule type" value="Genomic_DNA"/>
</dbReference>
<gene>
    <name evidence="1" type="ORF">FB468_0590</name>
</gene>
<protein>
    <submittedName>
        <fullName evidence="1">Uncharacterized protein</fullName>
    </submittedName>
</protein>
<proteinExistence type="predicted"/>
<sequence>MPTFQDPIHDADEASQALRGLAHATRSFDDPAATYAVIGDLLGGARSLRQVLDQLSRTHLTHQNRAFNDAGSHEAGAQAALAAADALHQAATLLDAVDTHLDAASQASGKIAWHPASTPEPAHRYVSVVFLQGEEAGRVLDLIGADGTDAAIDHLAGWDYGEETMQAALVNGYVYDTPPTGALDSTAERGEYVLTYNRDFGHVSLLRSFTPEPEPASAVSEAEAVGRDAHITARADAFANPFRSTVVAAVIRNRGLGL</sequence>